<dbReference type="FunFam" id="1.10.1040.10:FF:000017">
    <property type="entry name" value="2-dehydropantoate 2-reductase"/>
    <property type="match status" value="1"/>
</dbReference>
<evidence type="ECO:0000256" key="3">
    <source>
        <dbReference type="ARBA" id="ARBA00007870"/>
    </source>
</evidence>
<evidence type="ECO:0000259" key="13">
    <source>
        <dbReference type="Pfam" id="PF08546"/>
    </source>
</evidence>
<gene>
    <name evidence="14" type="ORF">AWB66_04074</name>
</gene>
<organism evidence="14 15">
    <name type="scientific">Caballeronia telluris</name>
    <dbReference type="NCBI Taxonomy" id="326475"/>
    <lineage>
        <taxon>Bacteria</taxon>
        <taxon>Pseudomonadati</taxon>
        <taxon>Pseudomonadota</taxon>
        <taxon>Betaproteobacteria</taxon>
        <taxon>Burkholderiales</taxon>
        <taxon>Burkholderiaceae</taxon>
        <taxon>Caballeronia</taxon>
    </lineage>
</organism>
<keyword evidence="15" id="KW-1185">Reference proteome</keyword>
<evidence type="ECO:0000313" key="15">
    <source>
        <dbReference type="Proteomes" id="UP000054717"/>
    </source>
</evidence>
<dbReference type="UniPathway" id="UPA00028">
    <property type="reaction ID" value="UER00004"/>
</dbReference>
<comment type="caution">
    <text evidence="14">The sequence shown here is derived from an EMBL/GenBank/DDBJ whole genome shotgun (WGS) entry which is preliminary data.</text>
</comment>
<keyword evidence="8 11" id="KW-0560">Oxidoreductase</keyword>
<evidence type="ECO:0000256" key="6">
    <source>
        <dbReference type="ARBA" id="ARBA00022655"/>
    </source>
</evidence>
<evidence type="ECO:0000256" key="5">
    <source>
        <dbReference type="ARBA" id="ARBA00019465"/>
    </source>
</evidence>
<dbReference type="NCBIfam" id="TIGR00745">
    <property type="entry name" value="apbA_panE"/>
    <property type="match status" value="1"/>
</dbReference>
<dbReference type="AlphaFoldDB" id="A0A158JCG4"/>
<dbReference type="SUPFAM" id="SSF51735">
    <property type="entry name" value="NAD(P)-binding Rossmann-fold domains"/>
    <property type="match status" value="1"/>
</dbReference>
<evidence type="ECO:0000256" key="10">
    <source>
        <dbReference type="ARBA" id="ARBA00048793"/>
    </source>
</evidence>
<reference evidence="14" key="1">
    <citation type="submission" date="2016-01" db="EMBL/GenBank/DDBJ databases">
        <authorList>
            <person name="Peeters Charlotte."/>
        </authorList>
    </citation>
    <scope>NUCLEOTIDE SEQUENCE</scope>
    <source>
        <strain evidence="14">LMG 22936</strain>
    </source>
</reference>
<evidence type="ECO:0000313" key="14">
    <source>
        <dbReference type="EMBL" id="SAL66233.1"/>
    </source>
</evidence>
<accession>A0A158JCG4</accession>
<dbReference type="InterPro" id="IPR008927">
    <property type="entry name" value="6-PGluconate_DH-like_C_sf"/>
</dbReference>
<dbReference type="STRING" id="326475.AWB66_04074"/>
<dbReference type="Pfam" id="PF02558">
    <property type="entry name" value="ApbA"/>
    <property type="match status" value="1"/>
</dbReference>
<dbReference type="GO" id="GO:0005737">
    <property type="term" value="C:cytoplasm"/>
    <property type="evidence" value="ECO:0007669"/>
    <property type="project" value="TreeGrafter"/>
</dbReference>
<dbReference type="GO" id="GO:0015940">
    <property type="term" value="P:pantothenate biosynthetic process"/>
    <property type="evidence" value="ECO:0007669"/>
    <property type="project" value="UniProtKB-UniPathway"/>
</dbReference>
<keyword evidence="7 11" id="KW-0521">NADP</keyword>
<evidence type="ECO:0000259" key="12">
    <source>
        <dbReference type="Pfam" id="PF02558"/>
    </source>
</evidence>
<dbReference type="InterPro" id="IPR003710">
    <property type="entry name" value="ApbA"/>
</dbReference>
<name>A0A158JCG4_9BURK</name>
<evidence type="ECO:0000256" key="9">
    <source>
        <dbReference type="ARBA" id="ARBA00032024"/>
    </source>
</evidence>
<dbReference type="InterPro" id="IPR013752">
    <property type="entry name" value="KPA_reductase"/>
</dbReference>
<comment type="function">
    <text evidence="1 11">Catalyzes the NADPH-dependent reduction of ketopantoate into pantoic acid.</text>
</comment>
<comment type="catalytic activity">
    <reaction evidence="10 11">
        <text>(R)-pantoate + NADP(+) = 2-dehydropantoate + NADPH + H(+)</text>
        <dbReference type="Rhea" id="RHEA:16233"/>
        <dbReference type="ChEBI" id="CHEBI:11561"/>
        <dbReference type="ChEBI" id="CHEBI:15378"/>
        <dbReference type="ChEBI" id="CHEBI:15980"/>
        <dbReference type="ChEBI" id="CHEBI:57783"/>
        <dbReference type="ChEBI" id="CHEBI:58349"/>
        <dbReference type="EC" id="1.1.1.169"/>
    </reaction>
</comment>
<dbReference type="InterPro" id="IPR051402">
    <property type="entry name" value="KPR-Related"/>
</dbReference>
<evidence type="ECO:0000256" key="4">
    <source>
        <dbReference type="ARBA" id="ARBA00013014"/>
    </source>
</evidence>
<dbReference type="PANTHER" id="PTHR21708">
    <property type="entry name" value="PROBABLE 2-DEHYDROPANTOATE 2-REDUCTASE"/>
    <property type="match status" value="1"/>
</dbReference>
<dbReference type="NCBIfam" id="NF005089">
    <property type="entry name" value="PRK06522.1-4"/>
    <property type="match status" value="1"/>
</dbReference>
<evidence type="ECO:0000256" key="7">
    <source>
        <dbReference type="ARBA" id="ARBA00022857"/>
    </source>
</evidence>
<dbReference type="EC" id="1.1.1.169" evidence="4 11"/>
<sequence>MKICVYGAGAIGGYMGAQLARAGADVSFVARGPHLAAMQANGVRLQIDGQEHTVKVRCTNNPAELGPQDYVIIALKAHSVPGVVDLIAPLLGPDTAVVTAVNGLPYWYFYNHGGELAGTTLQSIDPGGKQWKVLGPERAIGCVLLPAAEIAEPGVIKHVYGKKFPIGEPSGEVTPRLQAFHDIMAAADMEAPMRNNIRDEIWLKLWGNLCFNPISALTGATLDVLTSDPGTRALSKSMMLEAKAIGDKIGVNFRVDVEKRINGAGAVGAHKTSMLMDCEAGRPMEIDPLMTVVQEIGRLVHVETPMLDAVLALIKLREGVNQGTAVAQPPTETQKAA</sequence>
<dbReference type="Pfam" id="PF08546">
    <property type="entry name" value="ApbA_C"/>
    <property type="match status" value="1"/>
</dbReference>
<dbReference type="InterPro" id="IPR013332">
    <property type="entry name" value="KPR_N"/>
</dbReference>
<dbReference type="Proteomes" id="UP000054717">
    <property type="component" value="Unassembled WGS sequence"/>
</dbReference>
<evidence type="ECO:0000256" key="8">
    <source>
        <dbReference type="ARBA" id="ARBA00023002"/>
    </source>
</evidence>
<dbReference type="InterPro" id="IPR013328">
    <property type="entry name" value="6PGD_dom2"/>
</dbReference>
<protein>
    <recommendedName>
        <fullName evidence="5 11">2-dehydropantoate 2-reductase</fullName>
        <ecNumber evidence="4 11">1.1.1.169</ecNumber>
    </recommendedName>
    <alternativeName>
        <fullName evidence="9 11">Ketopantoate reductase</fullName>
    </alternativeName>
</protein>
<keyword evidence="6 11" id="KW-0566">Pantothenate biosynthesis</keyword>
<dbReference type="RefSeq" id="WP_087631985.1">
    <property type="nucleotide sequence ID" value="NZ_FCNZ02000016.1"/>
</dbReference>
<comment type="pathway">
    <text evidence="2 11">Cofactor biosynthesis; (R)-pantothenate biosynthesis; (R)-pantoate from 3-methyl-2-oxobutanoate: step 2/2.</text>
</comment>
<dbReference type="InterPro" id="IPR036291">
    <property type="entry name" value="NAD(P)-bd_dom_sf"/>
</dbReference>
<evidence type="ECO:0000256" key="1">
    <source>
        <dbReference type="ARBA" id="ARBA00002919"/>
    </source>
</evidence>
<evidence type="ECO:0000256" key="11">
    <source>
        <dbReference type="RuleBase" id="RU362068"/>
    </source>
</evidence>
<dbReference type="Gene3D" id="3.40.50.720">
    <property type="entry name" value="NAD(P)-binding Rossmann-like Domain"/>
    <property type="match status" value="1"/>
</dbReference>
<dbReference type="SUPFAM" id="SSF48179">
    <property type="entry name" value="6-phosphogluconate dehydrogenase C-terminal domain-like"/>
    <property type="match status" value="1"/>
</dbReference>
<dbReference type="FunFam" id="3.40.50.720:FF:000307">
    <property type="entry name" value="2-dehydropantoate 2-reductase"/>
    <property type="match status" value="1"/>
</dbReference>
<dbReference type="Gene3D" id="1.10.1040.10">
    <property type="entry name" value="N-(1-d-carboxylethyl)-l-norvaline Dehydrogenase, domain 2"/>
    <property type="match status" value="1"/>
</dbReference>
<dbReference type="EMBL" id="FCNZ02000016">
    <property type="protein sequence ID" value="SAL66233.1"/>
    <property type="molecule type" value="Genomic_DNA"/>
</dbReference>
<dbReference type="GO" id="GO:0008677">
    <property type="term" value="F:2-dehydropantoate 2-reductase activity"/>
    <property type="evidence" value="ECO:0007669"/>
    <property type="project" value="UniProtKB-EC"/>
</dbReference>
<feature type="domain" description="Ketopantoate reductase N-terminal" evidence="12">
    <location>
        <begin position="3"/>
        <end position="167"/>
    </location>
</feature>
<feature type="domain" description="Ketopantoate reductase C-terminal" evidence="13">
    <location>
        <begin position="196"/>
        <end position="317"/>
    </location>
</feature>
<proteinExistence type="inferred from homology"/>
<dbReference type="PANTHER" id="PTHR21708:SF45">
    <property type="entry name" value="2-DEHYDROPANTOATE 2-REDUCTASE"/>
    <property type="match status" value="1"/>
</dbReference>
<comment type="similarity">
    <text evidence="3 11">Belongs to the ketopantoate reductase family.</text>
</comment>
<evidence type="ECO:0000256" key="2">
    <source>
        <dbReference type="ARBA" id="ARBA00004994"/>
    </source>
</evidence>